<keyword evidence="6" id="KW-1185">Reference proteome</keyword>
<protein>
    <submittedName>
        <fullName evidence="5">AraC family transcriptional regulator</fullName>
    </submittedName>
</protein>
<evidence type="ECO:0000256" key="2">
    <source>
        <dbReference type="ARBA" id="ARBA00023125"/>
    </source>
</evidence>
<sequence>MHGVPAQFIDDRDRAQFKHFAHLPGVEVYRAHIEHHEFEPHTHEAYGIGAIEYGAERFRYRGVNHVAPADSLVLMNPDELHTGQSGTEGGWRYRMIYLTPEILSEVSGESGWWFNDAVNHHPQLARTTTSLINALWQNDEPLAQSSLLSELLTLTRHWAKAPQTLKLDAPQRFTPVKEYLRAHLDRRMTLPELAQLVDLSPYHFLRQFKAQYHVTPQQMLMAYRLYEAKNLLTRGLPPAQVAAAVGLTDQAHLTRAFNRFYGVTPARYQKQVR</sequence>
<keyword evidence="1" id="KW-0805">Transcription regulation</keyword>
<dbReference type="EMBL" id="CP009706">
    <property type="protein sequence ID" value="AIU71917.1"/>
    <property type="molecule type" value="Genomic_DNA"/>
</dbReference>
<dbReference type="eggNOG" id="COG2207">
    <property type="taxonomic scope" value="Bacteria"/>
</dbReference>
<dbReference type="PROSITE" id="PS01124">
    <property type="entry name" value="HTH_ARAC_FAMILY_2"/>
    <property type="match status" value="1"/>
</dbReference>
<dbReference type="Pfam" id="PF12833">
    <property type="entry name" value="HTH_18"/>
    <property type="match status" value="1"/>
</dbReference>
<dbReference type="Proteomes" id="UP000029986">
    <property type="component" value="Chromosome"/>
</dbReference>
<evidence type="ECO:0000256" key="1">
    <source>
        <dbReference type="ARBA" id="ARBA00023015"/>
    </source>
</evidence>
<dbReference type="PANTHER" id="PTHR46796">
    <property type="entry name" value="HTH-TYPE TRANSCRIPTIONAL ACTIVATOR RHAS-RELATED"/>
    <property type="match status" value="1"/>
</dbReference>
<reference evidence="5 6" key="1">
    <citation type="journal article" date="2014" name="Gut Pathog.">
        <title>Gene clusters of Hafnia alvei strain FB1 important in survival and pathogenesis: a draft genome perspective.</title>
        <authorList>
            <person name="Tan J.Y."/>
            <person name="Yin W.F."/>
            <person name="Chan K.G."/>
        </authorList>
    </citation>
    <scope>NUCLEOTIDE SEQUENCE [LARGE SCALE GENOMIC DNA]</scope>
    <source>
        <strain evidence="5 6">FB1</strain>
    </source>
</reference>
<keyword evidence="2" id="KW-0238">DNA-binding</keyword>
<dbReference type="InterPro" id="IPR003313">
    <property type="entry name" value="AraC-bd"/>
</dbReference>
<dbReference type="InterPro" id="IPR009057">
    <property type="entry name" value="Homeodomain-like_sf"/>
</dbReference>
<dbReference type="SMART" id="SM00342">
    <property type="entry name" value="HTH_ARAC"/>
    <property type="match status" value="1"/>
</dbReference>
<evidence type="ECO:0000259" key="4">
    <source>
        <dbReference type="PROSITE" id="PS01124"/>
    </source>
</evidence>
<dbReference type="KEGG" id="hav:AT03_05615"/>
<dbReference type="GO" id="GO:0003700">
    <property type="term" value="F:DNA-binding transcription factor activity"/>
    <property type="evidence" value="ECO:0007669"/>
    <property type="project" value="InterPro"/>
</dbReference>
<dbReference type="Gene3D" id="1.10.10.60">
    <property type="entry name" value="Homeodomain-like"/>
    <property type="match status" value="1"/>
</dbReference>
<accession>A0A097QZM5</accession>
<dbReference type="OrthoDB" id="9809338at2"/>
<dbReference type="InterPro" id="IPR037923">
    <property type="entry name" value="HTH-like"/>
</dbReference>
<evidence type="ECO:0000313" key="5">
    <source>
        <dbReference type="EMBL" id="AIU71917.1"/>
    </source>
</evidence>
<dbReference type="InterPro" id="IPR018060">
    <property type="entry name" value="HTH_AraC"/>
</dbReference>
<dbReference type="InterPro" id="IPR050204">
    <property type="entry name" value="AraC_XylS_family_regulators"/>
</dbReference>
<organism evidence="5 6">
    <name type="scientific">Hafnia alvei FB1</name>
    <dbReference type="NCBI Taxonomy" id="1453496"/>
    <lineage>
        <taxon>Bacteria</taxon>
        <taxon>Pseudomonadati</taxon>
        <taxon>Pseudomonadota</taxon>
        <taxon>Gammaproteobacteria</taxon>
        <taxon>Enterobacterales</taxon>
        <taxon>Hafniaceae</taxon>
        <taxon>Hafnia</taxon>
    </lineage>
</organism>
<dbReference type="PATRIC" id="fig|1453496.5.peg.1120"/>
<evidence type="ECO:0000256" key="3">
    <source>
        <dbReference type="ARBA" id="ARBA00023163"/>
    </source>
</evidence>
<proteinExistence type="predicted"/>
<dbReference type="SUPFAM" id="SSF51215">
    <property type="entry name" value="Regulatory protein AraC"/>
    <property type="match status" value="1"/>
</dbReference>
<feature type="domain" description="HTH araC/xylS-type" evidence="4">
    <location>
        <begin position="174"/>
        <end position="271"/>
    </location>
</feature>
<dbReference type="PANTHER" id="PTHR46796:SF2">
    <property type="entry name" value="TRANSCRIPTIONAL REGULATORY PROTEIN"/>
    <property type="match status" value="1"/>
</dbReference>
<dbReference type="HOGENOM" id="CLU_000445_88_16_6"/>
<evidence type="ECO:0000313" key="6">
    <source>
        <dbReference type="Proteomes" id="UP000029986"/>
    </source>
</evidence>
<dbReference type="AlphaFoldDB" id="A0A097QZM5"/>
<keyword evidence="3" id="KW-0804">Transcription</keyword>
<gene>
    <name evidence="5" type="ORF">AT03_05615</name>
</gene>
<dbReference type="GO" id="GO:0043565">
    <property type="term" value="F:sequence-specific DNA binding"/>
    <property type="evidence" value="ECO:0007669"/>
    <property type="project" value="InterPro"/>
</dbReference>
<dbReference type="Pfam" id="PF02311">
    <property type="entry name" value="AraC_binding"/>
    <property type="match status" value="1"/>
</dbReference>
<name>A0A097QZM5_HAFAL</name>
<dbReference type="RefSeq" id="WP_025800473.1">
    <property type="nucleotide sequence ID" value="NZ_CP009706.1"/>
</dbReference>
<dbReference type="SUPFAM" id="SSF46689">
    <property type="entry name" value="Homeodomain-like"/>
    <property type="match status" value="2"/>
</dbReference>